<reference evidence="2 3" key="1">
    <citation type="journal article" date="2013" name="ISME J.">
        <title>By their genes ye shall know them: genomic signatures of predatory bacteria.</title>
        <authorList>
            <person name="Pasternak Z."/>
            <person name="Pietrokovski S."/>
            <person name="Rotem O."/>
            <person name="Gophna U."/>
            <person name="Lurie-Weinberger M.N."/>
            <person name="Jurkevitch E."/>
        </authorList>
    </citation>
    <scope>NUCLEOTIDE SEQUENCE [LARGE SCALE GENOMIC DNA]</scope>
    <source>
        <strain evidence="2">EPB</strain>
    </source>
</reference>
<gene>
    <name evidence="2" type="ORF">A11S_342</name>
</gene>
<protein>
    <submittedName>
        <fullName evidence="2">Uncharacterized protein</fullName>
    </submittedName>
</protein>
<dbReference type="KEGG" id="man:A11S_342"/>
<feature type="region of interest" description="Disordered" evidence="1">
    <location>
        <begin position="1"/>
        <end position="47"/>
    </location>
</feature>
<proteinExistence type="predicted"/>
<dbReference type="Proteomes" id="UP000011932">
    <property type="component" value="Chromosome"/>
</dbReference>
<accession>M4VCQ7</accession>
<dbReference type="AlphaFoldDB" id="M4VCQ7"/>
<evidence type="ECO:0000313" key="2">
    <source>
        <dbReference type="EMBL" id="AGH97177.1"/>
    </source>
</evidence>
<sequence length="47" mass="5247">MRMQKNRRPDLRSRSKQRLIPAALAPAKPLAKNDNPHKKTAGMNPAA</sequence>
<dbReference type="HOGENOM" id="CLU_3170183_0_0_5"/>
<evidence type="ECO:0000313" key="3">
    <source>
        <dbReference type="Proteomes" id="UP000011932"/>
    </source>
</evidence>
<name>M4VCQ7_9BACT</name>
<organism evidence="2 3">
    <name type="scientific">Micavibrio aeruginosavorus EPB</name>
    <dbReference type="NCBI Taxonomy" id="349215"/>
    <lineage>
        <taxon>Bacteria</taxon>
        <taxon>Pseudomonadati</taxon>
        <taxon>Bdellovibrionota</taxon>
        <taxon>Bdellovibrionia</taxon>
        <taxon>Bdellovibrionales</taxon>
        <taxon>Pseudobdellovibrionaceae</taxon>
        <taxon>Micavibrio</taxon>
    </lineage>
</organism>
<evidence type="ECO:0000256" key="1">
    <source>
        <dbReference type="SAM" id="MobiDB-lite"/>
    </source>
</evidence>
<dbReference type="EMBL" id="CP003538">
    <property type="protein sequence ID" value="AGH97177.1"/>
    <property type="molecule type" value="Genomic_DNA"/>
</dbReference>
<feature type="compositionally biased region" description="Low complexity" evidence="1">
    <location>
        <begin position="21"/>
        <end position="32"/>
    </location>
</feature>